<comment type="caution">
    <text evidence="3">The sequence shown here is derived from an EMBL/GenBank/DDBJ whole genome shotgun (WGS) entry which is preliminary data.</text>
</comment>
<keyword evidence="4" id="KW-1185">Reference proteome</keyword>
<dbReference type="InterPro" id="IPR013099">
    <property type="entry name" value="K_chnl_dom"/>
</dbReference>
<dbReference type="Pfam" id="PF07885">
    <property type="entry name" value="Ion_trans_2"/>
    <property type="match status" value="1"/>
</dbReference>
<proteinExistence type="predicted"/>
<evidence type="ECO:0000313" key="3">
    <source>
        <dbReference type="EMBL" id="MBW5485719.1"/>
    </source>
</evidence>
<reference evidence="3 4" key="1">
    <citation type="submission" date="2019-12" db="EMBL/GenBank/DDBJ databases">
        <title>Genome sequence of Streptomyces bambusae.</title>
        <authorList>
            <person name="Bansal K."/>
            <person name="Choksket S."/>
            <person name="Korpole S."/>
            <person name="Patil P.B."/>
        </authorList>
    </citation>
    <scope>NUCLEOTIDE SEQUENCE [LARGE SCALE GENOMIC DNA]</scope>
    <source>
        <strain evidence="3 4">SK60</strain>
    </source>
</reference>
<keyword evidence="1" id="KW-0812">Transmembrane</keyword>
<keyword evidence="3" id="KW-0813">Transport</keyword>
<feature type="transmembrane region" description="Helical" evidence="1">
    <location>
        <begin position="156"/>
        <end position="177"/>
    </location>
</feature>
<keyword evidence="1" id="KW-0472">Membrane</keyword>
<keyword evidence="3" id="KW-0407">Ion channel</keyword>
<evidence type="ECO:0000256" key="1">
    <source>
        <dbReference type="SAM" id="Phobius"/>
    </source>
</evidence>
<dbReference type="EMBL" id="WTFF01000287">
    <property type="protein sequence ID" value="MBW5485719.1"/>
    <property type="molecule type" value="Genomic_DNA"/>
</dbReference>
<feature type="transmembrane region" description="Helical" evidence="1">
    <location>
        <begin position="49"/>
        <end position="69"/>
    </location>
</feature>
<name>A0ABS6ZD90_9ACTN</name>
<keyword evidence="3" id="KW-0406">Ion transport</keyword>
<dbReference type="RefSeq" id="WP_219670602.1">
    <property type="nucleotide sequence ID" value="NZ_WTFF01000287.1"/>
</dbReference>
<gene>
    <name evidence="3" type="ORF">GPJ59_28555</name>
</gene>
<feature type="transmembrane region" description="Helical" evidence="1">
    <location>
        <begin position="21"/>
        <end position="43"/>
    </location>
</feature>
<dbReference type="GO" id="GO:0034220">
    <property type="term" value="P:monoatomic ion transmembrane transport"/>
    <property type="evidence" value="ECO:0007669"/>
    <property type="project" value="UniProtKB-KW"/>
</dbReference>
<dbReference type="SUPFAM" id="SSF81324">
    <property type="entry name" value="Voltage-gated potassium channels"/>
    <property type="match status" value="1"/>
</dbReference>
<organism evidence="3 4">
    <name type="scientific">Streptomyces bambusae</name>
    <dbReference type="NCBI Taxonomy" id="1550616"/>
    <lineage>
        <taxon>Bacteria</taxon>
        <taxon>Bacillati</taxon>
        <taxon>Actinomycetota</taxon>
        <taxon>Actinomycetes</taxon>
        <taxon>Kitasatosporales</taxon>
        <taxon>Streptomycetaceae</taxon>
        <taxon>Streptomyces</taxon>
    </lineage>
</organism>
<evidence type="ECO:0000259" key="2">
    <source>
        <dbReference type="Pfam" id="PF07885"/>
    </source>
</evidence>
<feature type="transmembrane region" description="Helical" evidence="1">
    <location>
        <begin position="81"/>
        <end position="105"/>
    </location>
</feature>
<sequence length="193" mass="20851">MDRDASPVGEEPEGGGARRRLVAAALLRSFSSVVLLTVVYYLVPLEHGVGAVTVISLMSALALFGWMVFRQTVEIARSDHPVLRAVEALCTAVPFFLLTFAITYVLLSANAPQSFSEPLSRTDSLYFTVTVFATVGFGDIVPTTETGRVLTTVQMVADLVVVGVVAKVFFSAVRIGMRRQGGQPYRLPDDEPP</sequence>
<accession>A0ABS6ZD90</accession>
<dbReference type="Proteomes" id="UP000812013">
    <property type="component" value="Unassembled WGS sequence"/>
</dbReference>
<keyword evidence="1" id="KW-1133">Transmembrane helix</keyword>
<protein>
    <submittedName>
        <fullName evidence="3">Two pore domain potassium channel family protein</fullName>
    </submittedName>
</protein>
<evidence type="ECO:0000313" key="4">
    <source>
        <dbReference type="Proteomes" id="UP000812013"/>
    </source>
</evidence>
<feature type="domain" description="Potassium channel" evidence="2">
    <location>
        <begin position="95"/>
        <end position="173"/>
    </location>
</feature>
<dbReference type="Gene3D" id="1.10.287.70">
    <property type="match status" value="1"/>
</dbReference>